<gene>
    <name evidence="17" type="primary">LOC107420949</name>
</gene>
<dbReference type="SUPFAM" id="SSF47699">
    <property type="entry name" value="Bifunctional inhibitor/lipid-transfer protein/seed storage 2S albumin"/>
    <property type="match status" value="1"/>
</dbReference>
<keyword evidence="13" id="KW-0812">Transmembrane</keyword>
<dbReference type="CDD" id="cd00010">
    <property type="entry name" value="AAI_LTSS"/>
    <property type="match status" value="1"/>
</dbReference>
<feature type="domain" description="Bifunctional inhibitor/plant lipid transfer protein/seed storage helical" evidence="15">
    <location>
        <begin position="51"/>
        <end position="129"/>
    </location>
</feature>
<keyword evidence="13" id="KW-0472">Membrane</keyword>
<keyword evidence="7 14" id="KW-0732">Signal</keyword>
<keyword evidence="5" id="KW-1003">Cell membrane</keyword>
<evidence type="ECO:0000256" key="2">
    <source>
        <dbReference type="ARBA" id="ARBA00004609"/>
    </source>
</evidence>
<evidence type="ECO:0000256" key="3">
    <source>
        <dbReference type="ARBA" id="ARBA00009748"/>
    </source>
</evidence>
<keyword evidence="10" id="KW-0325">Glycoprotein</keyword>
<keyword evidence="13" id="KW-1133">Transmembrane helix</keyword>
<dbReference type="Pfam" id="PF14368">
    <property type="entry name" value="LTP_2"/>
    <property type="match status" value="1"/>
</dbReference>
<sequence>MVMRLLILSSILTWVVVGSCVVHENEAEVHENEIEVHEDLQAPSMAPSKDCSVVIYDMADCVPYLSDGSKKTKPDHSCCSGFETVIETSADCICEALKKSGQMGIQLNLTRAIALPSACGVSASPLKNCHLPNVPPRSSPVNPPKPSPETAPPPKSPEPPSSSDTSAPTPSSGKGGGGKAAQAPAPSSAAHINGTPSLVVLAASFVVSVSIFILAFGHAH</sequence>
<evidence type="ECO:0000259" key="15">
    <source>
        <dbReference type="SMART" id="SM00499"/>
    </source>
</evidence>
<keyword evidence="6" id="KW-0336">GPI-anchor</keyword>
<dbReference type="InterPro" id="IPR036312">
    <property type="entry name" value="Bifun_inhib/LTP/seed_sf"/>
</dbReference>
<feature type="compositionally biased region" description="Pro residues" evidence="12">
    <location>
        <begin position="133"/>
        <end position="160"/>
    </location>
</feature>
<evidence type="ECO:0000256" key="11">
    <source>
        <dbReference type="ARBA" id="ARBA00023288"/>
    </source>
</evidence>
<comment type="similarity">
    <text evidence="3">Belongs to the plant LTP family.</text>
</comment>
<feature type="compositionally biased region" description="Low complexity" evidence="12">
    <location>
        <begin position="161"/>
        <end position="172"/>
    </location>
</feature>
<dbReference type="PROSITE" id="PS51257">
    <property type="entry name" value="PROKAR_LIPOPROTEIN"/>
    <property type="match status" value="1"/>
</dbReference>
<organism evidence="16 17">
    <name type="scientific">Ziziphus jujuba</name>
    <name type="common">Chinese jujube</name>
    <name type="synonym">Ziziphus sativa</name>
    <dbReference type="NCBI Taxonomy" id="326968"/>
    <lineage>
        <taxon>Eukaryota</taxon>
        <taxon>Viridiplantae</taxon>
        <taxon>Streptophyta</taxon>
        <taxon>Embryophyta</taxon>
        <taxon>Tracheophyta</taxon>
        <taxon>Spermatophyta</taxon>
        <taxon>Magnoliopsida</taxon>
        <taxon>eudicotyledons</taxon>
        <taxon>Gunneridae</taxon>
        <taxon>Pentapetalae</taxon>
        <taxon>rosids</taxon>
        <taxon>fabids</taxon>
        <taxon>Rosales</taxon>
        <taxon>Rhamnaceae</taxon>
        <taxon>Paliureae</taxon>
        <taxon>Ziziphus</taxon>
    </lineage>
</organism>
<keyword evidence="4" id="KW-0813">Transport</keyword>
<evidence type="ECO:0000256" key="1">
    <source>
        <dbReference type="ARBA" id="ARBA00003211"/>
    </source>
</evidence>
<dbReference type="Proteomes" id="UP001652623">
    <property type="component" value="Chromosome 5"/>
</dbReference>
<protein>
    <submittedName>
        <fullName evidence="17">Non-specific lipid transfer protein GPI-anchored 11-like</fullName>
    </submittedName>
</protein>
<keyword evidence="11" id="KW-0449">Lipoprotein</keyword>
<dbReference type="PRINTS" id="PR00382">
    <property type="entry name" value="LIPIDTRNSFER"/>
</dbReference>
<evidence type="ECO:0000256" key="9">
    <source>
        <dbReference type="ARBA" id="ARBA00023157"/>
    </source>
</evidence>
<dbReference type="GeneID" id="107420949"/>
<dbReference type="InterPro" id="IPR000528">
    <property type="entry name" value="Plant_nsLTP"/>
</dbReference>
<feature type="chain" id="PRO_5045821556" evidence="14">
    <location>
        <begin position="19"/>
        <end position="220"/>
    </location>
</feature>
<evidence type="ECO:0000256" key="13">
    <source>
        <dbReference type="SAM" id="Phobius"/>
    </source>
</evidence>
<feature type="transmembrane region" description="Helical" evidence="13">
    <location>
        <begin position="198"/>
        <end position="217"/>
    </location>
</feature>
<evidence type="ECO:0000313" key="17">
    <source>
        <dbReference type="RefSeq" id="XP_048332337.1"/>
    </source>
</evidence>
<keyword evidence="9" id="KW-1015">Disulfide bond</keyword>
<evidence type="ECO:0000256" key="10">
    <source>
        <dbReference type="ARBA" id="ARBA00023180"/>
    </source>
</evidence>
<evidence type="ECO:0000256" key="7">
    <source>
        <dbReference type="ARBA" id="ARBA00022729"/>
    </source>
</evidence>
<keyword evidence="8" id="KW-0446">Lipid-binding</keyword>
<evidence type="ECO:0000256" key="14">
    <source>
        <dbReference type="SAM" id="SignalP"/>
    </source>
</evidence>
<comment type="function">
    <text evidence="1">Plant non-specific lipid-transfer proteins transfer phospholipids as well as galactolipids across membranes. May play a role in wax or cutin deposition in the cell walls of expanding epidermal cells and certain secretory tissues.</text>
</comment>
<evidence type="ECO:0000256" key="8">
    <source>
        <dbReference type="ARBA" id="ARBA00023121"/>
    </source>
</evidence>
<keyword evidence="16" id="KW-1185">Reference proteome</keyword>
<dbReference type="InterPro" id="IPR043325">
    <property type="entry name" value="LTSS"/>
</dbReference>
<accession>A0ABM3INT4</accession>
<evidence type="ECO:0000313" key="16">
    <source>
        <dbReference type="Proteomes" id="UP001652623"/>
    </source>
</evidence>
<dbReference type="RefSeq" id="XP_048332337.1">
    <property type="nucleotide sequence ID" value="XM_048476380.2"/>
</dbReference>
<feature type="signal peptide" evidence="14">
    <location>
        <begin position="1"/>
        <end position="18"/>
    </location>
</feature>
<evidence type="ECO:0000256" key="12">
    <source>
        <dbReference type="SAM" id="MobiDB-lite"/>
    </source>
</evidence>
<dbReference type="Gene3D" id="1.10.110.10">
    <property type="entry name" value="Plant lipid-transfer and hydrophobic proteins"/>
    <property type="match status" value="1"/>
</dbReference>
<evidence type="ECO:0000256" key="5">
    <source>
        <dbReference type="ARBA" id="ARBA00022475"/>
    </source>
</evidence>
<feature type="region of interest" description="Disordered" evidence="12">
    <location>
        <begin position="130"/>
        <end position="188"/>
    </location>
</feature>
<name>A0ABM3INT4_ZIZJJ</name>
<reference evidence="17" key="1">
    <citation type="submission" date="2025-08" db="UniProtKB">
        <authorList>
            <consortium name="RefSeq"/>
        </authorList>
    </citation>
    <scope>IDENTIFICATION</scope>
    <source>
        <tissue evidence="17">Seedling</tissue>
    </source>
</reference>
<proteinExistence type="inferred from homology"/>
<evidence type="ECO:0000256" key="4">
    <source>
        <dbReference type="ARBA" id="ARBA00022448"/>
    </source>
</evidence>
<dbReference type="InterPro" id="IPR016140">
    <property type="entry name" value="Bifunc_inhib/LTP/seed_store"/>
</dbReference>
<evidence type="ECO:0000256" key="6">
    <source>
        <dbReference type="ARBA" id="ARBA00022622"/>
    </source>
</evidence>
<comment type="subcellular location">
    <subcellularLocation>
        <location evidence="2">Cell membrane</location>
        <topology evidence="2">Lipid-anchor</topology>
        <topology evidence="2">GPI-anchor</topology>
    </subcellularLocation>
</comment>
<dbReference type="PANTHER" id="PTHR33044">
    <property type="entry name" value="BIFUNCTIONAL INHIBITOR/LIPID-TRANSFER PROTEIN/SEED STORAGE 2S ALBUMIN SUPERFAMILY PROTEIN-RELATED"/>
    <property type="match status" value="1"/>
</dbReference>
<dbReference type="SMART" id="SM00499">
    <property type="entry name" value="AAI"/>
    <property type="match status" value="1"/>
</dbReference>